<keyword evidence="1" id="KW-0472">Membrane</keyword>
<keyword evidence="1" id="KW-1133">Transmembrane helix</keyword>
<feature type="transmembrane region" description="Helical" evidence="1">
    <location>
        <begin position="12"/>
        <end position="29"/>
    </location>
</feature>
<keyword evidence="3" id="KW-1185">Reference proteome</keyword>
<accession>A0AAQ3UGS5</accession>
<gene>
    <name evidence="2" type="ORF">U9M48_036223</name>
</gene>
<evidence type="ECO:0000313" key="3">
    <source>
        <dbReference type="Proteomes" id="UP001341281"/>
    </source>
</evidence>
<dbReference type="Proteomes" id="UP001341281">
    <property type="component" value="Chromosome 08"/>
</dbReference>
<evidence type="ECO:0000256" key="1">
    <source>
        <dbReference type="SAM" id="Phobius"/>
    </source>
</evidence>
<reference evidence="2 3" key="1">
    <citation type="submission" date="2024-02" db="EMBL/GenBank/DDBJ databases">
        <title>High-quality chromosome-scale genome assembly of Pensacola bahiagrass (Paspalum notatum Flugge var. saurae).</title>
        <authorList>
            <person name="Vega J.M."/>
            <person name="Podio M."/>
            <person name="Orjuela J."/>
            <person name="Siena L.A."/>
            <person name="Pessino S.C."/>
            <person name="Combes M.C."/>
            <person name="Mariac C."/>
            <person name="Albertini E."/>
            <person name="Pupilli F."/>
            <person name="Ortiz J.P.A."/>
            <person name="Leblanc O."/>
        </authorList>
    </citation>
    <scope>NUCLEOTIDE SEQUENCE [LARGE SCALE GENOMIC DNA]</scope>
    <source>
        <strain evidence="2">R1</strain>
        <tissue evidence="2">Leaf</tissue>
    </source>
</reference>
<dbReference type="EMBL" id="CP144752">
    <property type="protein sequence ID" value="WVZ89872.1"/>
    <property type="molecule type" value="Genomic_DNA"/>
</dbReference>
<protein>
    <submittedName>
        <fullName evidence="2">Uncharacterized protein</fullName>
    </submittedName>
</protein>
<evidence type="ECO:0000313" key="2">
    <source>
        <dbReference type="EMBL" id="WVZ89872.1"/>
    </source>
</evidence>
<proteinExistence type="predicted"/>
<name>A0AAQ3UGS5_PASNO</name>
<organism evidence="2 3">
    <name type="scientific">Paspalum notatum var. saurae</name>
    <dbReference type="NCBI Taxonomy" id="547442"/>
    <lineage>
        <taxon>Eukaryota</taxon>
        <taxon>Viridiplantae</taxon>
        <taxon>Streptophyta</taxon>
        <taxon>Embryophyta</taxon>
        <taxon>Tracheophyta</taxon>
        <taxon>Spermatophyta</taxon>
        <taxon>Magnoliopsida</taxon>
        <taxon>Liliopsida</taxon>
        <taxon>Poales</taxon>
        <taxon>Poaceae</taxon>
        <taxon>PACMAD clade</taxon>
        <taxon>Panicoideae</taxon>
        <taxon>Andropogonodae</taxon>
        <taxon>Paspaleae</taxon>
        <taxon>Paspalinae</taxon>
        <taxon>Paspalum</taxon>
    </lineage>
</organism>
<dbReference type="AlphaFoldDB" id="A0AAQ3UGS5"/>
<sequence>MASLPGHRDRLSVVYVSQLYIAPVLYLQWLPSHVNEKANIQGVFVARGVRHQHRALFIFFLRLRAHESEARRELFLGSNIWDSRRNRRWEWAGGVTSDGLLAVVLMPACWAAFGFCHAVGSAQGL</sequence>
<keyword evidence="1" id="KW-0812">Transmembrane</keyword>
<feature type="transmembrane region" description="Helical" evidence="1">
    <location>
        <begin position="99"/>
        <end position="120"/>
    </location>
</feature>